<evidence type="ECO:0000259" key="4">
    <source>
        <dbReference type="PROSITE" id="PS50234"/>
    </source>
</evidence>
<dbReference type="PROSITE" id="PS50234">
    <property type="entry name" value="VWFA"/>
    <property type="match status" value="1"/>
</dbReference>
<feature type="chain" id="PRO_5042159293" evidence="3">
    <location>
        <begin position="25"/>
        <end position="1193"/>
    </location>
</feature>
<keyword evidence="1" id="KW-0479">Metal-binding</keyword>
<evidence type="ECO:0000313" key="5">
    <source>
        <dbReference type="EMBL" id="USV58173.1"/>
    </source>
</evidence>
<gene>
    <name evidence="5" type="ORF">NHF51_03010</name>
</gene>
<protein>
    <submittedName>
        <fullName evidence="5">PilC/PilY family type IV pilus protein</fullName>
    </submittedName>
</protein>
<keyword evidence="2" id="KW-0106">Calcium</keyword>
<dbReference type="Proteomes" id="UP001056890">
    <property type="component" value="Chromosome"/>
</dbReference>
<evidence type="ECO:0000256" key="3">
    <source>
        <dbReference type="SAM" id="SignalP"/>
    </source>
</evidence>
<dbReference type="EMBL" id="CP099717">
    <property type="protein sequence ID" value="USV58173.1"/>
    <property type="molecule type" value="Genomic_DNA"/>
</dbReference>
<evidence type="ECO:0000313" key="6">
    <source>
        <dbReference type="Proteomes" id="UP001056890"/>
    </source>
</evidence>
<dbReference type="InterPro" id="IPR002035">
    <property type="entry name" value="VWF_A"/>
</dbReference>
<dbReference type="RefSeq" id="WP_252995585.1">
    <property type="nucleotide sequence ID" value="NZ_CP099717.1"/>
</dbReference>
<dbReference type="SUPFAM" id="SSF53300">
    <property type="entry name" value="vWA-like"/>
    <property type="match status" value="1"/>
</dbReference>
<dbReference type="Pfam" id="PF05567">
    <property type="entry name" value="T4P_PilY1"/>
    <property type="match status" value="1"/>
</dbReference>
<proteinExistence type="predicted"/>
<accession>A0AAE9MIL1</accession>
<evidence type="ECO:0000256" key="1">
    <source>
        <dbReference type="ARBA" id="ARBA00022723"/>
    </source>
</evidence>
<dbReference type="InterPro" id="IPR036465">
    <property type="entry name" value="vWFA_dom_sf"/>
</dbReference>
<organism evidence="5 6">
    <name type="scientific">Aeromonas encheleia</name>
    <dbReference type="NCBI Taxonomy" id="73010"/>
    <lineage>
        <taxon>Bacteria</taxon>
        <taxon>Pseudomonadati</taxon>
        <taxon>Pseudomonadota</taxon>
        <taxon>Gammaproteobacteria</taxon>
        <taxon>Aeromonadales</taxon>
        <taxon>Aeromonadaceae</taxon>
        <taxon>Aeromonas</taxon>
    </lineage>
</organism>
<keyword evidence="6" id="KW-1185">Reference proteome</keyword>
<feature type="signal peptide" evidence="3">
    <location>
        <begin position="1"/>
        <end position="24"/>
    </location>
</feature>
<reference evidence="5" key="1">
    <citation type="submission" date="2022-06" db="EMBL/GenBank/DDBJ databases">
        <title>Complete Genome of Aeromonas sp. Strain SOD01 Isolated from an Urban Freshwater Stream.</title>
        <authorList>
            <person name="Williams L.E."/>
            <person name="Brysgel T."/>
            <person name="Capestro E.M."/>
            <person name="Foltz G.V."/>
            <person name="Gardner A.E."/>
            <person name="Ingrassia J."/>
            <person name="Peterson E."/>
            <person name="Arruda J."/>
            <person name="Flaherty I."/>
            <person name="Hunt M."/>
            <person name="Pappas G."/>
            <person name="Ramsaran S."/>
            <person name="Rocha M."/>
        </authorList>
    </citation>
    <scope>NUCLEOTIDE SEQUENCE</scope>
    <source>
        <strain evidence="5">SOD01</strain>
    </source>
</reference>
<dbReference type="InterPro" id="IPR008707">
    <property type="entry name" value="B-propeller_PilY1"/>
</dbReference>
<evidence type="ECO:0000256" key="2">
    <source>
        <dbReference type="ARBA" id="ARBA00022837"/>
    </source>
</evidence>
<keyword evidence="3" id="KW-0732">Signal</keyword>
<dbReference type="GO" id="GO:0046872">
    <property type="term" value="F:metal ion binding"/>
    <property type="evidence" value="ECO:0007669"/>
    <property type="project" value="UniProtKB-KW"/>
</dbReference>
<name>A0AAE9MIL1_9GAMM</name>
<feature type="domain" description="VWFA" evidence="4">
    <location>
        <begin position="197"/>
        <end position="478"/>
    </location>
</feature>
<dbReference type="AlphaFoldDB" id="A0AAE9MIL1"/>
<sequence length="1193" mass="128787">MWLRQIGVVLCWSSLVLATHIAQADDTELFIYDFNKAGDFRPKVLLIFDTSGSMKETMQVSEAFDPAKIYPALPNDPDAGNSKKYIYFSSNSSVPSINSSTRFPDSVNACATSKSPLSSVGQFVSAIWSYKETNFLFWRYWSWGSIRGEQENDIKLIDCQQDVTVRNTANPYSGTLTIGAGYPIKGNSSATAAYTADVANAYNNNTGITLYSANYIRWYHGPGQPVSKSRLSIAKSAVTELISSTPGVDFGLAVFNENSSRNANTNGGRIVRNILGSETSLGNGKTGEQDLLDKVNALNADGNTPLCETLQEAYQFFGGESVVYGTQGGSLSPARDTSAEKSNGTYKAPYDNCSNNGYVIYITDGEPTNDSSSDNTVKDLINTLSDNDKRAYGTAVSYGSGSSRGSSYLAALAGYMKHNDVNSAMDDKQTVTTFTVGFGDEAVTGAGNLLAETARRGGGEYYPATDASDLSDALKSSLLAILRINASLVSPAIASNNFDRTRSNNNIYYAMFEPDIGPKWKGNLKKLTLSRDGYVVDARGLPAIKPDGAIIDNAQTFWSSGRDGNRVAEGGVQERLAAKSNRNLYVINNAQNRLDAFTKANLVTQAGNEAALMTWMKASDSTELNKLIDWSKGLDVDNEDFDTSTLNRRHIMGDPLHSRPLVLNYGPQSGILTDAPDLRIVFGTNAGFLHMFKDMGNSVDESWAAIPYEFLANQKVLRTNAESAEHIYGVDSSPVALIKDDNRNGVLKSSENDSVWVFTGLRSGGKAYYAFDISSPDTPELKWHLNSQTTGFGELGLTWSVPEVAFVPGVTTPVLIFAGGYDTNKSVEGLGTNDGSGQGIYIVDASTGALIFSATPAGTPTTDHLQVSGMTDSMPGSVATLDSDGDNKVDRIYAGDTGGNIWRMDLPGTNKSDWSVFKFASLGSDVAQADDRRFFTQPIVVRTINKQVTATTTGGNTAYSYQDRPFDAVLIGSGDRNRPSSESTVRNGYFMLRDYDVIPRAANATARNPILVSDLYDVTNDPVSVQTTAEGTLAVKAGITSAKGWVNWLDARGEKSLGAGVVLQGKLYFTSFLPQVQSFQQCTIQSIGAARQYMVDMHYGSSFRYVVDLDGNETPERYVEVQNKVADDLVVHAGDDAKIRILGGGTGEEVILKDEGNGEPERCTGSGECAQGAEEAEMDMSPKKIYLYEGEAQ</sequence>
<dbReference type="Gene3D" id="3.40.50.410">
    <property type="entry name" value="von Willebrand factor, type A domain"/>
    <property type="match status" value="1"/>
</dbReference>